<comment type="caution">
    <text evidence="3">The sequence shown here is derived from an EMBL/GenBank/DDBJ whole genome shotgun (WGS) entry which is preliminary data.</text>
</comment>
<feature type="compositionally biased region" description="Acidic residues" evidence="1">
    <location>
        <begin position="618"/>
        <end position="628"/>
    </location>
</feature>
<evidence type="ECO:0000313" key="3">
    <source>
        <dbReference type="EMBL" id="KAG7286687.1"/>
    </source>
</evidence>
<dbReference type="InterPro" id="IPR010730">
    <property type="entry name" value="HET"/>
</dbReference>
<feature type="region of interest" description="Disordered" evidence="1">
    <location>
        <begin position="609"/>
        <end position="636"/>
    </location>
</feature>
<name>A0AAD4EW54_9PEZI</name>
<protein>
    <recommendedName>
        <fullName evidence="2">Protein kinase domain-containing protein</fullName>
    </recommendedName>
</protein>
<dbReference type="SMART" id="SM00220">
    <property type="entry name" value="S_TKc"/>
    <property type="match status" value="1"/>
</dbReference>
<feature type="domain" description="Protein kinase" evidence="2">
    <location>
        <begin position="419"/>
        <end position="819"/>
    </location>
</feature>
<evidence type="ECO:0000259" key="2">
    <source>
        <dbReference type="PROSITE" id="PS50011"/>
    </source>
</evidence>
<dbReference type="Pfam" id="PF00069">
    <property type="entry name" value="Pkinase"/>
    <property type="match status" value="1"/>
</dbReference>
<organism evidence="3 4">
    <name type="scientific">Staphylotrichum longicolle</name>
    <dbReference type="NCBI Taxonomy" id="669026"/>
    <lineage>
        <taxon>Eukaryota</taxon>
        <taxon>Fungi</taxon>
        <taxon>Dikarya</taxon>
        <taxon>Ascomycota</taxon>
        <taxon>Pezizomycotina</taxon>
        <taxon>Sordariomycetes</taxon>
        <taxon>Sordariomycetidae</taxon>
        <taxon>Sordariales</taxon>
        <taxon>Chaetomiaceae</taxon>
        <taxon>Staphylotrichum</taxon>
    </lineage>
</organism>
<feature type="region of interest" description="Disordered" evidence="1">
    <location>
        <begin position="174"/>
        <end position="200"/>
    </location>
</feature>
<feature type="region of interest" description="Disordered" evidence="1">
    <location>
        <begin position="443"/>
        <end position="462"/>
    </location>
</feature>
<dbReference type="CDD" id="cd00180">
    <property type="entry name" value="PKc"/>
    <property type="match status" value="1"/>
</dbReference>
<dbReference type="GO" id="GO:0004672">
    <property type="term" value="F:protein kinase activity"/>
    <property type="evidence" value="ECO:0007669"/>
    <property type="project" value="InterPro"/>
</dbReference>
<gene>
    <name evidence="3" type="ORF">NEMBOFW57_008998</name>
</gene>
<dbReference type="Pfam" id="PF06985">
    <property type="entry name" value="HET"/>
    <property type="match status" value="1"/>
</dbReference>
<dbReference type="InterPro" id="IPR000719">
    <property type="entry name" value="Prot_kinase_dom"/>
</dbReference>
<dbReference type="PANTHER" id="PTHR33112">
    <property type="entry name" value="DOMAIN PROTEIN, PUTATIVE-RELATED"/>
    <property type="match status" value="1"/>
</dbReference>
<dbReference type="SUPFAM" id="SSF56112">
    <property type="entry name" value="Protein kinase-like (PK-like)"/>
    <property type="match status" value="1"/>
</dbReference>
<reference evidence="3" key="1">
    <citation type="submission" date="2023-02" db="EMBL/GenBank/DDBJ databases">
        <authorList>
            <person name="Palmer J.M."/>
        </authorList>
    </citation>
    <scope>NUCLEOTIDE SEQUENCE</scope>
    <source>
        <strain evidence="3">FW57</strain>
    </source>
</reference>
<sequence>MGFSAGSGHLDDILSKSQELRLCILAALHGLGSYIRDGVARFLSEKSWAEDPARDLQALLEQTANALGLSEPQALEEEWDVGECDSELSADDTEVDDFAEVITTYIDCLMDSSTALQSPVVDVDLSGVAHSGSYPVAEVVLDGQEADYNREAPSLANSGPQLDAIRGNDIPTIFKNGLQAPKEPRRRRRRGSDAPTEASHMTVWDRGESLYAEAFPPGSRRPEVARPSEPATAPLLDRVDSLRLRSSQPNGAGFYPRGSVEALITEEEVARVIEGGRLFLESAGRPPLAEKEIQRYARRVCGAQLPPDGTGTDRGFKKIFAILLLLDRGWQIVLFVDADINDSQLPLKAVYVNGHNSAPRMRLEGDPDVPLACLSDWSAMMHERFEQTQWSMLAPFFARGTRCRAKFYQLSEKVVLPWIKEERYNREGGYGWISKVEIHPSHHNFERSDSDDELRDEAERPPRRANNLFAVKHFKPNMHARVNHGSQRQNSGSGHTQTGNGASNGWDLGDADALTPETLQAIRREFEREIEVLNRFSGDTHEHLISLQAAFRHGDEYCVIIPWAEGDLKHMWMRQSHGDPLDRANLEWLLNQCRGIASGLQKIHFYQTSETLPPSSGDTDDDSDDSNDETSSRRVYGRHGDIKPENILLFRNPHDPHDRGRLVITDFGLTRFHTDGTRTYFTSKDVVATMTYRPPECDMEGCTISRSFDIWSLGCVLLEFVAWYLGGWELVHSFVQHRRVYNPLVFGFRIDQFFEIVRGGAPDGLFYSRVKHEVHDPLTLLHERLPLNPPQFVNNRLHTHPASTAPIHALLDFVLGEMLVVESTDAHARADCRRVYSTLDALYASVANNDMDPSSSPHQRQQLVAAPRPPVSTCPPEAVVMPLNVRTRESARERYRELREHTGRTRRLHGDRLRFCIQALAPKTASVDNFSVEIDAECRYEYDTETTCRQIWWLEISVVGLLPSKTPPSIKIHQLRDPHPDLDELSDEDCYRLGRRVRNDIDPRLFDLWISGCDARHETCRSARKLFGHLEYAISTFTKMLIPNPGPCKYAALSYVWGGPEVPQLKLGDLKRLEPSTAAWQLQDYWTRIPQTIKDAILLCESLSIPYLWVDAMCIQQDRPTESSLGDPQLGRKMCDIYQGAYLTIVAAGGQDSWAGLPGVRNDAFCEDVHLEAKPKYTTASDFYANHFDIRIPKKLLYEASYSNPEIYDYFAIYGELVNDYTSRQLTYPQDALEAFAGIASFLEEEHGISFLWGLALEYLEVALLFNIDYRNVIHRRPVIRTHCAQHVVPAILRAVHTPSLSDEGTKDENLSQPSSLTRPSKHLDMGWEAAV</sequence>
<dbReference type="Gene3D" id="1.10.510.10">
    <property type="entry name" value="Transferase(Phosphotransferase) domain 1"/>
    <property type="match status" value="1"/>
</dbReference>
<accession>A0AAD4EW54</accession>
<proteinExistence type="predicted"/>
<dbReference type="Proteomes" id="UP001197093">
    <property type="component" value="Unassembled WGS sequence"/>
</dbReference>
<evidence type="ECO:0000313" key="4">
    <source>
        <dbReference type="Proteomes" id="UP001197093"/>
    </source>
</evidence>
<feature type="region of interest" description="Disordered" evidence="1">
    <location>
        <begin position="483"/>
        <end position="510"/>
    </location>
</feature>
<evidence type="ECO:0000256" key="1">
    <source>
        <dbReference type="SAM" id="MobiDB-lite"/>
    </source>
</evidence>
<keyword evidence="4" id="KW-1185">Reference proteome</keyword>
<feature type="region of interest" description="Disordered" evidence="1">
    <location>
        <begin position="1301"/>
        <end position="1332"/>
    </location>
</feature>
<dbReference type="PROSITE" id="PS50011">
    <property type="entry name" value="PROTEIN_KINASE_DOM"/>
    <property type="match status" value="1"/>
</dbReference>
<feature type="compositionally biased region" description="Polar residues" evidence="1">
    <location>
        <begin position="484"/>
        <end position="503"/>
    </location>
</feature>
<dbReference type="InterPro" id="IPR011009">
    <property type="entry name" value="Kinase-like_dom_sf"/>
</dbReference>
<dbReference type="GO" id="GO:0005524">
    <property type="term" value="F:ATP binding"/>
    <property type="evidence" value="ECO:0007669"/>
    <property type="project" value="InterPro"/>
</dbReference>
<dbReference type="PANTHER" id="PTHR33112:SF12">
    <property type="entry name" value="HETEROKARYON INCOMPATIBILITY DOMAIN-CONTAINING PROTEIN"/>
    <property type="match status" value="1"/>
</dbReference>
<dbReference type="EMBL" id="JAHCVI010000004">
    <property type="protein sequence ID" value="KAG7286687.1"/>
    <property type="molecule type" value="Genomic_DNA"/>
</dbReference>